<dbReference type="InterPro" id="IPR001789">
    <property type="entry name" value="Sig_transdc_resp-reg_receiver"/>
</dbReference>
<dbReference type="SUPFAM" id="SSF52172">
    <property type="entry name" value="CheY-like"/>
    <property type="match status" value="1"/>
</dbReference>
<dbReference type="AlphaFoldDB" id="A0A1G6JRI2"/>
<dbReference type="PROSITE" id="PS50887">
    <property type="entry name" value="GGDEF"/>
    <property type="match status" value="1"/>
</dbReference>
<dbReference type="Pfam" id="PF00072">
    <property type="entry name" value="Response_reg"/>
    <property type="match status" value="1"/>
</dbReference>
<dbReference type="InterPro" id="IPR000160">
    <property type="entry name" value="GGDEF_dom"/>
</dbReference>
<dbReference type="InterPro" id="IPR035919">
    <property type="entry name" value="EAL_sf"/>
</dbReference>
<reference evidence="7" key="1">
    <citation type="submission" date="2016-10" db="EMBL/GenBank/DDBJ databases">
        <authorList>
            <person name="Varghese N."/>
            <person name="Submissions S."/>
        </authorList>
    </citation>
    <scope>NUCLEOTIDE SEQUENCE [LARGE SCALE GENOMIC DNA]</scope>
    <source>
        <strain evidence="7">DSM 11005</strain>
    </source>
</reference>
<dbReference type="InterPro" id="IPR043128">
    <property type="entry name" value="Rev_trsase/Diguanyl_cyclase"/>
</dbReference>
<evidence type="ECO:0000313" key="6">
    <source>
        <dbReference type="EMBL" id="SDC21268.1"/>
    </source>
</evidence>
<keyword evidence="1" id="KW-0597">Phosphoprotein</keyword>
<dbReference type="InterPro" id="IPR001633">
    <property type="entry name" value="EAL_dom"/>
</dbReference>
<evidence type="ECO:0000259" key="3">
    <source>
        <dbReference type="PROSITE" id="PS50110"/>
    </source>
</evidence>
<dbReference type="GO" id="GO:0071111">
    <property type="term" value="F:cyclic-guanylate-specific phosphodiesterase activity"/>
    <property type="evidence" value="ECO:0007669"/>
    <property type="project" value="InterPro"/>
</dbReference>
<evidence type="ECO:0000313" key="7">
    <source>
        <dbReference type="Proteomes" id="UP000198943"/>
    </source>
</evidence>
<dbReference type="SUPFAM" id="SSF55073">
    <property type="entry name" value="Nucleotide cyclase"/>
    <property type="match status" value="1"/>
</dbReference>
<evidence type="ECO:0000256" key="2">
    <source>
        <dbReference type="SAM" id="MobiDB-lite"/>
    </source>
</evidence>
<dbReference type="Pfam" id="PF00563">
    <property type="entry name" value="EAL"/>
    <property type="match status" value="1"/>
</dbReference>
<feature type="region of interest" description="Disordered" evidence="2">
    <location>
        <begin position="573"/>
        <end position="600"/>
    </location>
</feature>
<feature type="domain" description="EAL" evidence="4">
    <location>
        <begin position="310"/>
        <end position="566"/>
    </location>
</feature>
<feature type="domain" description="GGDEF" evidence="5">
    <location>
        <begin position="172"/>
        <end position="301"/>
    </location>
</feature>
<dbReference type="NCBIfam" id="TIGR00254">
    <property type="entry name" value="GGDEF"/>
    <property type="match status" value="1"/>
</dbReference>
<evidence type="ECO:0000259" key="4">
    <source>
        <dbReference type="PROSITE" id="PS50883"/>
    </source>
</evidence>
<accession>A0A1G6JRI2</accession>
<gene>
    <name evidence="6" type="ORF">SAMN04487864_103234</name>
</gene>
<dbReference type="SMART" id="SM00267">
    <property type="entry name" value="GGDEF"/>
    <property type="match status" value="1"/>
</dbReference>
<dbReference type="Proteomes" id="UP000198943">
    <property type="component" value="Unassembled WGS sequence"/>
</dbReference>
<dbReference type="PROSITE" id="PS50883">
    <property type="entry name" value="EAL"/>
    <property type="match status" value="1"/>
</dbReference>
<dbReference type="OrthoDB" id="9805474at2"/>
<dbReference type="InterPro" id="IPR029787">
    <property type="entry name" value="Nucleotide_cyclase"/>
</dbReference>
<dbReference type="SMART" id="SM00448">
    <property type="entry name" value="REC"/>
    <property type="match status" value="1"/>
</dbReference>
<dbReference type="InterPro" id="IPR011006">
    <property type="entry name" value="CheY-like_superfamily"/>
</dbReference>
<feature type="modified residue" description="4-aspartylphosphate" evidence="1">
    <location>
        <position position="66"/>
    </location>
</feature>
<evidence type="ECO:0000259" key="5">
    <source>
        <dbReference type="PROSITE" id="PS50887"/>
    </source>
</evidence>
<name>A0A1G6JRI2_9FIRM</name>
<dbReference type="PANTHER" id="PTHR33121">
    <property type="entry name" value="CYCLIC DI-GMP PHOSPHODIESTERASE PDEF"/>
    <property type="match status" value="1"/>
</dbReference>
<organism evidence="6 7">
    <name type="scientific">Succiniclasticum ruminis</name>
    <dbReference type="NCBI Taxonomy" id="40841"/>
    <lineage>
        <taxon>Bacteria</taxon>
        <taxon>Bacillati</taxon>
        <taxon>Bacillota</taxon>
        <taxon>Negativicutes</taxon>
        <taxon>Acidaminococcales</taxon>
        <taxon>Acidaminococcaceae</taxon>
        <taxon>Succiniclasticum</taxon>
    </lineage>
</organism>
<dbReference type="PROSITE" id="PS50110">
    <property type="entry name" value="RESPONSE_REGULATORY"/>
    <property type="match status" value="1"/>
</dbReference>
<dbReference type="InterPro" id="IPR050706">
    <property type="entry name" value="Cyclic-di-GMP_PDE-like"/>
</dbReference>
<feature type="domain" description="Response regulatory" evidence="3">
    <location>
        <begin position="16"/>
        <end position="131"/>
    </location>
</feature>
<dbReference type="Gene3D" id="3.40.50.2300">
    <property type="match status" value="1"/>
</dbReference>
<evidence type="ECO:0000256" key="1">
    <source>
        <dbReference type="PROSITE-ProRule" id="PRU00169"/>
    </source>
</evidence>
<dbReference type="RefSeq" id="WP_093729672.1">
    <property type="nucleotide sequence ID" value="NZ_FMYW01000003.1"/>
</dbReference>
<dbReference type="EMBL" id="FMYW01000003">
    <property type="protein sequence ID" value="SDC21268.1"/>
    <property type="molecule type" value="Genomic_DNA"/>
</dbReference>
<dbReference type="Pfam" id="PF00990">
    <property type="entry name" value="GGDEF"/>
    <property type="match status" value="1"/>
</dbReference>
<dbReference type="Gene3D" id="3.20.20.450">
    <property type="entry name" value="EAL domain"/>
    <property type="match status" value="1"/>
</dbReference>
<dbReference type="CDD" id="cd01949">
    <property type="entry name" value="GGDEF"/>
    <property type="match status" value="1"/>
</dbReference>
<proteinExistence type="predicted"/>
<dbReference type="GO" id="GO:0000160">
    <property type="term" value="P:phosphorelay signal transduction system"/>
    <property type="evidence" value="ECO:0007669"/>
    <property type="project" value="InterPro"/>
</dbReference>
<dbReference type="PANTHER" id="PTHR33121:SF71">
    <property type="entry name" value="OXYGEN SENSOR PROTEIN DOSP"/>
    <property type="match status" value="1"/>
</dbReference>
<dbReference type="Gene3D" id="3.30.70.270">
    <property type="match status" value="1"/>
</dbReference>
<keyword evidence="7" id="KW-1185">Reference proteome</keyword>
<dbReference type="SMART" id="SM00052">
    <property type="entry name" value="EAL"/>
    <property type="match status" value="1"/>
</dbReference>
<protein>
    <submittedName>
        <fullName evidence="6">Diguanylate cyclase (GGDEF) domain-containing protein</fullName>
    </submittedName>
</protein>
<sequence length="908" mass="104140">MLQTEEQFTPENKKLMVLVVDDELINREILGQILSEEYHVIFAEDGKKGLAAIRDHRNDLALILLDLVMPGIHGLDLLKLIKSNKEMKHIPVIVLTSDHKSEVPSLQLGASDFIPKPYPLPEIIMARVKRTIELEEDRKLIQSTEKDSLTGLYNREYFFRYAEQFDLRNKEIPMDAILVNINHFHNINERYGKEYGNTVLRHLADLIRVLLRKSGGFACRLEADTFLIYCRHGEHYKEMMEQAASDFDDNAAESGNRFHLRMGVYPDVDKSIDIERRFDRAKMAADTGRNKYGQTISYYDNKLHNEKLYEEQLLDDFRSALEQRQFQVYYQPKFDVRKDEPVLASAEALVRWKHPRLGMIDPGLFIPLLEDNGLVQKLDHYVWQEAAAQIRRWKDTLGVTVPVSVNVSRVDMYDPELISIFKKIIEENRLTTAEYLLEITESAYTDNSIQIINIVKQLRKLGFRIEMDDFGTGYSSLNMLSMLPIDALKLDMKFIRTAFSERKDTRMIELIIDIAEYLKVPVIAEGVETEEQLTTLKALGCDIVQGYYFSRPVPAEEFETFIIQKKKQSEAATAGVTKPDWEATATEGSRSAQDTDAEGNASAEAEQKLKIVELYGIAHALSSDFERVYYVDLDTEEYSAFTAEDAYADLHLEHSGSSFFRECRKNLKKVIHPEDLEKILAVMEKKEVISLLDKMPVYSIDYRKLANGQTEYCRLKLARPGSESRGVVIGISNIHTQSLYRQSQDTKLQKVHRDSLTYARIAQALANEYFSIYYVNLDTNTFIEFSSTDKYKELQTENNGIDFFESCLHNAPLAVHEDDLDKVLYVLNKENMLKELSENGSISVTYRLVNGGKSVYANMKIILMEDPETESRHVVVGVSNIDAQIRREQKFAEAQALAKQNGAKHTGA</sequence>
<dbReference type="CDD" id="cd01948">
    <property type="entry name" value="EAL"/>
    <property type="match status" value="1"/>
</dbReference>
<dbReference type="SUPFAM" id="SSF141868">
    <property type="entry name" value="EAL domain-like"/>
    <property type="match status" value="1"/>
</dbReference>